<evidence type="ECO:0000313" key="1">
    <source>
        <dbReference type="Proteomes" id="UP000829291"/>
    </source>
</evidence>
<evidence type="ECO:0000313" key="2">
    <source>
        <dbReference type="RefSeq" id="XP_046597041.1"/>
    </source>
</evidence>
<sequence>MLTVTPDVNQKVVTKRVFRKRIPRTDMSVTANRRCSQKPRKRRYSEMEGDADITGYYLDKNLQLSPKKLETILEERTGPGESSVLIGAKKFKRMIEFQVEPTASKLKKRRARVKKVFGSNIKHRRRCTTMEVLFAKLNTMQPESSPEFEGEDK</sequence>
<keyword evidence="1" id="KW-1185">Reference proteome</keyword>
<dbReference type="Proteomes" id="UP000829291">
    <property type="component" value="Chromosome 5"/>
</dbReference>
<reference evidence="2" key="1">
    <citation type="submission" date="2025-08" db="UniProtKB">
        <authorList>
            <consortium name="RefSeq"/>
        </authorList>
    </citation>
    <scope>IDENTIFICATION</scope>
    <source>
        <tissue evidence="2">Thorax and Abdomen</tissue>
    </source>
</reference>
<proteinExistence type="predicted"/>
<protein>
    <submittedName>
        <fullName evidence="2">Uncharacterized protein LOC107221186 isoform X2</fullName>
    </submittedName>
</protein>
<dbReference type="GeneID" id="107221186"/>
<organism evidence="1 2">
    <name type="scientific">Neodiprion lecontei</name>
    <name type="common">Redheaded pine sawfly</name>
    <dbReference type="NCBI Taxonomy" id="441921"/>
    <lineage>
        <taxon>Eukaryota</taxon>
        <taxon>Metazoa</taxon>
        <taxon>Ecdysozoa</taxon>
        <taxon>Arthropoda</taxon>
        <taxon>Hexapoda</taxon>
        <taxon>Insecta</taxon>
        <taxon>Pterygota</taxon>
        <taxon>Neoptera</taxon>
        <taxon>Endopterygota</taxon>
        <taxon>Hymenoptera</taxon>
        <taxon>Tenthredinoidea</taxon>
        <taxon>Diprionidae</taxon>
        <taxon>Diprioninae</taxon>
        <taxon>Neodiprion</taxon>
    </lineage>
</organism>
<accession>A0ABM3G9U6</accession>
<gene>
    <name evidence="2" type="primary">LOC107221186</name>
</gene>
<name>A0ABM3G9U6_NEOLC</name>
<dbReference type="RefSeq" id="XP_046597041.1">
    <property type="nucleotide sequence ID" value="XM_046741085.1"/>
</dbReference>